<dbReference type="GO" id="GO:0005829">
    <property type="term" value="C:cytosol"/>
    <property type="evidence" value="ECO:0007669"/>
    <property type="project" value="TreeGrafter"/>
</dbReference>
<dbReference type="SUPFAM" id="SSF52540">
    <property type="entry name" value="P-loop containing nucleoside triphosphate hydrolases"/>
    <property type="match status" value="1"/>
</dbReference>
<keyword evidence="4" id="KW-0547">Nucleotide-binding</keyword>
<proteinExistence type="inferred from homology"/>
<accession>A0A2G9Y9R7</accession>
<dbReference type="InterPro" id="IPR051451">
    <property type="entry name" value="PhoH2-like"/>
</dbReference>
<comment type="caution">
    <text evidence="9">The sequence shown here is derived from an EMBL/GenBank/DDBJ whole genome shotgun (WGS) entry which is preliminary data.</text>
</comment>
<evidence type="ECO:0000259" key="8">
    <source>
        <dbReference type="Pfam" id="PF02562"/>
    </source>
</evidence>
<evidence type="ECO:0000313" key="9">
    <source>
        <dbReference type="EMBL" id="PIP15969.1"/>
    </source>
</evidence>
<name>A0A2G9Y9R7_9BACT</name>
<evidence type="ECO:0000256" key="4">
    <source>
        <dbReference type="ARBA" id="ARBA00022741"/>
    </source>
</evidence>
<dbReference type="Gene3D" id="3.40.50.300">
    <property type="entry name" value="P-loop containing nucleotide triphosphate hydrolases"/>
    <property type="match status" value="1"/>
</dbReference>
<evidence type="ECO:0000256" key="3">
    <source>
        <dbReference type="ARBA" id="ARBA00022490"/>
    </source>
</evidence>
<dbReference type="EMBL" id="PCRF01000228">
    <property type="protein sequence ID" value="PIP15969.1"/>
    <property type="molecule type" value="Genomic_DNA"/>
</dbReference>
<reference evidence="9 10" key="1">
    <citation type="submission" date="2017-09" db="EMBL/GenBank/DDBJ databases">
        <title>Depth-based differentiation of microbial function through sediment-hosted aquifers and enrichment of novel symbionts in the deep terrestrial subsurface.</title>
        <authorList>
            <person name="Probst A.J."/>
            <person name="Ladd B."/>
            <person name="Jarett J.K."/>
            <person name="Geller-Mcgrath D.E."/>
            <person name="Sieber C.M."/>
            <person name="Emerson J.B."/>
            <person name="Anantharaman K."/>
            <person name="Thomas B.C."/>
            <person name="Malmstrom R."/>
            <person name="Stieglmeier M."/>
            <person name="Klingl A."/>
            <person name="Woyke T."/>
            <person name="Ryan C.M."/>
            <person name="Banfield J.F."/>
        </authorList>
    </citation>
    <scope>NUCLEOTIDE SEQUENCE [LARGE SCALE GENOMIC DNA]</scope>
    <source>
        <strain evidence="9">CG23_combo_of_CG06-09_8_20_14_all_48_7</strain>
    </source>
</reference>
<dbReference type="Pfam" id="PF02562">
    <property type="entry name" value="PhoH"/>
    <property type="match status" value="1"/>
</dbReference>
<dbReference type="Proteomes" id="UP000230392">
    <property type="component" value="Unassembled WGS sequence"/>
</dbReference>
<evidence type="ECO:0000256" key="6">
    <source>
        <dbReference type="ARBA" id="ARBA00039970"/>
    </source>
</evidence>
<evidence type="ECO:0000256" key="1">
    <source>
        <dbReference type="ARBA" id="ARBA00004496"/>
    </source>
</evidence>
<protein>
    <recommendedName>
        <fullName evidence="6">PhoH-like protein</fullName>
    </recommendedName>
</protein>
<dbReference type="FunFam" id="3.40.50.300:FF:000013">
    <property type="entry name" value="PhoH family ATPase"/>
    <property type="match status" value="1"/>
</dbReference>
<keyword evidence="3" id="KW-0963">Cytoplasm</keyword>
<evidence type="ECO:0000256" key="5">
    <source>
        <dbReference type="ARBA" id="ARBA00022840"/>
    </source>
</evidence>
<sequence>MKRVLVVDQELARTFFGQFDHNIRQLEKDFGVTIAGRGSELIIKGARKKVLMTQSAIEERLDRIANKKSPILDAPDRTEAEEEENIYIGSKRQTISAKSAGQKTYVDAIRQRDIVVGIGPAGTGKTYLAVALAIESLRKHQVERIIFSRPAIEAGEKLGFLPGDLEEKIRPYLQPIYDAFYDLVWPEEIRRLMDHHIVEIIPLAYMRGRTLSEAFVILDEAQNATPDQMKMFLTRLGVGSKAVVTGDVTQSDLPMEVISGLEDIERFLKTIPEIQFVYFGEEDVVRHPLVREIIRAYENEKRKRRTLLAKPPAQGKGRRKKSPSEDKESA</sequence>
<dbReference type="GO" id="GO:0005524">
    <property type="term" value="F:ATP binding"/>
    <property type="evidence" value="ECO:0007669"/>
    <property type="project" value="UniProtKB-KW"/>
</dbReference>
<dbReference type="AlphaFoldDB" id="A0A2G9Y9R7"/>
<evidence type="ECO:0000256" key="7">
    <source>
        <dbReference type="SAM" id="MobiDB-lite"/>
    </source>
</evidence>
<evidence type="ECO:0000313" key="10">
    <source>
        <dbReference type="Proteomes" id="UP000230392"/>
    </source>
</evidence>
<comment type="similarity">
    <text evidence="2">Belongs to the PhoH family.</text>
</comment>
<dbReference type="PANTHER" id="PTHR30473:SF1">
    <property type="entry name" value="PHOH-LIKE PROTEIN"/>
    <property type="match status" value="1"/>
</dbReference>
<dbReference type="PANTHER" id="PTHR30473">
    <property type="entry name" value="PROTEIN PHOH"/>
    <property type="match status" value="1"/>
</dbReference>
<comment type="subcellular location">
    <subcellularLocation>
        <location evidence="1">Cytoplasm</location>
    </subcellularLocation>
</comment>
<organism evidence="9 10">
    <name type="scientific">bacterium (Candidatus Ratteibacteria) CG23_combo_of_CG06-09_8_20_14_all_48_7</name>
    <dbReference type="NCBI Taxonomy" id="2014292"/>
    <lineage>
        <taxon>Bacteria</taxon>
        <taxon>Candidatus Ratteibacteria</taxon>
    </lineage>
</organism>
<dbReference type="InterPro" id="IPR027417">
    <property type="entry name" value="P-loop_NTPase"/>
</dbReference>
<feature type="region of interest" description="Disordered" evidence="7">
    <location>
        <begin position="304"/>
        <end position="330"/>
    </location>
</feature>
<feature type="domain" description="PhoH-like protein" evidence="8">
    <location>
        <begin position="95"/>
        <end position="298"/>
    </location>
</feature>
<gene>
    <name evidence="9" type="ORF">COX46_04670</name>
</gene>
<dbReference type="InterPro" id="IPR003714">
    <property type="entry name" value="PhoH"/>
</dbReference>
<evidence type="ECO:0000256" key="2">
    <source>
        <dbReference type="ARBA" id="ARBA00010393"/>
    </source>
</evidence>
<keyword evidence="5" id="KW-0067">ATP-binding</keyword>